<dbReference type="PANTHER" id="PTHR32432">
    <property type="entry name" value="CELL DIVISION PROTEIN FTSA-RELATED"/>
    <property type="match status" value="1"/>
</dbReference>
<dbReference type="PANTHER" id="PTHR32432:SF3">
    <property type="entry name" value="ETHANOLAMINE UTILIZATION PROTEIN EUTJ"/>
    <property type="match status" value="1"/>
</dbReference>
<feature type="region of interest" description="Disordered" evidence="1">
    <location>
        <begin position="677"/>
        <end position="703"/>
    </location>
</feature>
<keyword evidence="2" id="KW-1133">Transmembrane helix</keyword>
<accession>A0A1I3RIT1</accession>
<feature type="transmembrane region" description="Helical" evidence="2">
    <location>
        <begin position="382"/>
        <end position="406"/>
    </location>
</feature>
<gene>
    <name evidence="3" type="ORF">SAMN05421753_12123</name>
</gene>
<evidence type="ECO:0000313" key="4">
    <source>
        <dbReference type="Proteomes" id="UP000199518"/>
    </source>
</evidence>
<dbReference type="STRING" id="1576369.SAMN05421753_12123"/>
<dbReference type="InterPro" id="IPR043129">
    <property type="entry name" value="ATPase_NBD"/>
</dbReference>
<evidence type="ECO:0000256" key="1">
    <source>
        <dbReference type="SAM" id="MobiDB-lite"/>
    </source>
</evidence>
<feature type="region of interest" description="Disordered" evidence="1">
    <location>
        <begin position="597"/>
        <end position="647"/>
    </location>
</feature>
<dbReference type="SUPFAM" id="SSF53067">
    <property type="entry name" value="Actin-like ATPase domain"/>
    <property type="match status" value="2"/>
</dbReference>
<dbReference type="EMBL" id="FOQD01000021">
    <property type="protein sequence ID" value="SFJ46483.1"/>
    <property type="molecule type" value="Genomic_DNA"/>
</dbReference>
<feature type="compositionally biased region" description="Low complexity" evidence="1">
    <location>
        <begin position="625"/>
        <end position="647"/>
    </location>
</feature>
<dbReference type="AlphaFoldDB" id="A0A1I3RIT1"/>
<evidence type="ECO:0000313" key="3">
    <source>
        <dbReference type="EMBL" id="SFJ46483.1"/>
    </source>
</evidence>
<dbReference type="RefSeq" id="WP_092055981.1">
    <property type="nucleotide sequence ID" value="NZ_FOQD01000021.1"/>
</dbReference>
<keyword evidence="2" id="KW-0812">Transmembrane</keyword>
<protein>
    <submittedName>
        <fullName evidence="3">Type IV pilus assembly protein PilM</fullName>
    </submittedName>
</protein>
<dbReference type="Proteomes" id="UP000199518">
    <property type="component" value="Unassembled WGS sequence"/>
</dbReference>
<keyword evidence="4" id="KW-1185">Reference proteome</keyword>
<dbReference type="InterPro" id="IPR005883">
    <property type="entry name" value="PilM"/>
</dbReference>
<dbReference type="OrthoDB" id="9768127at2"/>
<dbReference type="NCBIfam" id="TIGR01175">
    <property type="entry name" value="pilM"/>
    <property type="match status" value="1"/>
</dbReference>
<evidence type="ECO:0000256" key="2">
    <source>
        <dbReference type="SAM" id="Phobius"/>
    </source>
</evidence>
<proteinExistence type="predicted"/>
<dbReference type="CDD" id="cd24049">
    <property type="entry name" value="ASKHA_NBD_PilM"/>
    <property type="match status" value="1"/>
</dbReference>
<organism evidence="3 4">
    <name type="scientific">Planctomicrobium piriforme</name>
    <dbReference type="NCBI Taxonomy" id="1576369"/>
    <lineage>
        <taxon>Bacteria</taxon>
        <taxon>Pseudomonadati</taxon>
        <taxon>Planctomycetota</taxon>
        <taxon>Planctomycetia</taxon>
        <taxon>Planctomycetales</taxon>
        <taxon>Planctomycetaceae</taxon>
        <taxon>Planctomicrobium</taxon>
    </lineage>
</organism>
<dbReference type="Pfam" id="PF11104">
    <property type="entry name" value="PilM_2"/>
    <property type="match status" value="1"/>
</dbReference>
<name>A0A1I3RIT1_9PLAN</name>
<dbReference type="Gene3D" id="3.30.1490.300">
    <property type="match status" value="1"/>
</dbReference>
<reference evidence="4" key="1">
    <citation type="submission" date="2016-10" db="EMBL/GenBank/DDBJ databases">
        <authorList>
            <person name="Varghese N."/>
            <person name="Submissions S."/>
        </authorList>
    </citation>
    <scope>NUCLEOTIDE SEQUENCE [LARGE SCALE GENOMIC DNA]</scope>
    <source>
        <strain evidence="4">DSM 26348</strain>
    </source>
</reference>
<feature type="compositionally biased region" description="Pro residues" evidence="1">
    <location>
        <begin position="690"/>
        <end position="703"/>
    </location>
</feature>
<keyword evidence="2" id="KW-0472">Membrane</keyword>
<dbReference type="Gene3D" id="3.30.420.40">
    <property type="match status" value="2"/>
</dbReference>
<sequence length="703" mass="76935">MAEPRAAWGIDIGQSALKAIKLRYVAGTDQIVAEAFDYIPFPKILSQPDAIPDEIVPQAMETFLSRNNLKGDAVVISVPGQSALARFIQLPPVESSKLHEIVKYEARQQIPFALDDVIWDYQPLGAGAEESGFLLDAEVGLFAMKRDQIQQQLKPYQNAKVEVEIIQIAPLALYSVLSLDELKIRRGSTGEPGDEYYIMLDMGCDNTTLMVSNGYKIWIRNVPIGGNHFTRALTKEMKLSFAKAEHLKCNATKSPDPRAVFQALRPVFNDYVSEIQRSIGYFSSVNRSAKVMKVVGLGNGFKLAGLQKFLQQNLQYPVERPDTFQQLTGDAVLSSPMFAENVLSFAVPYGLALQGLELTRIRTSLLPPEISAARRIRKKKPWAVAAAAVLLLCFVLSTIGNAISFASVNTPDFKRAEDDAKAYSGEIGKFKQDYSGQEGANAGLKVKLDAYTTNLRDLSWIEVFNAVLDCMPRDPADVEIPIDQVEKKNQISLLQFTADRVADRGNWFNSLTPQMKQLMAPADREAPPAGDGYIFTLKGEHYHDDPKNPEESYLLYVINHFLKNLQQPTVQPADFPLRDVTRLGISHATVVSHNRGMVRMTPGGGVTKPSPTSRLSGGFGGINRGQPGMPMPEMSSPAMPGSVPGAPGDPAAPVKDLYKTDFVIQFAFKYIPPAARPPLETAPPAVDPAAAPPADPAAAPPMP</sequence>
<dbReference type="InterPro" id="IPR050696">
    <property type="entry name" value="FtsA/MreB"/>
</dbReference>